<evidence type="ECO:0000256" key="1">
    <source>
        <dbReference type="ARBA" id="ARBA00011047"/>
    </source>
</evidence>
<accession>A0AAD8PFS2</accession>
<evidence type="ECO:0000313" key="2">
    <source>
        <dbReference type="EMBL" id="KAK1444484.1"/>
    </source>
</evidence>
<proteinExistence type="inferred from homology"/>
<comment type="similarity">
    <text evidence="1">Belongs to the CDC123 family.</text>
</comment>
<keyword evidence="3" id="KW-1185">Reference proteome</keyword>
<name>A0AAD8PFS2_BABGI</name>
<dbReference type="PANTHER" id="PTHR15323">
    <property type="entry name" value="D123 PROTEIN"/>
    <property type="match status" value="1"/>
</dbReference>
<dbReference type="EMBL" id="JAVEPI010000001">
    <property type="protein sequence ID" value="KAK1444484.1"/>
    <property type="molecule type" value="Genomic_DNA"/>
</dbReference>
<dbReference type="PANTHER" id="PTHR15323:SF6">
    <property type="entry name" value="CELL DIVISION CYCLE PROTEIN 123 HOMOLOG"/>
    <property type="match status" value="1"/>
</dbReference>
<sequence>MNETLGIGCPLRSSFLSSLSEILGCTLRINTARGVEVNANRLKEHLAGNDTLVEIKLKTKHLKGECRIILPVGPASPPQELRQPVEGIAFSLVRVSIAYNHTEPCLDVVASEATQLPPCPAGVEAWSHFTTYAEGLGYGSFEVSPGCGSCLYNLIELFGFNEYTASSSNLIQCSSLDSLLYVVWHWVCASYSMGFGVRLVAPHKDNIDSFSYHNVKNTFNRYLIPNRRFILSGALLDYLQSDMMVLPPSIAKVNHKVEEPESDFSDYSSHSDADKDVEYDWPTFEPFIQLLTMAINEYRTVVPSVNGTFLDEALWVSNNSIDSSCTRDVILQLKASSDWHHGVTSSAELVLYSGIYFRNYIQLRAFVINSTLVCLEQLFVNENMEFLSDEGNALVDHVSQYIGKLNGHLSEMTATNAIFDVTYSKKTGDMWLIRASCLGSLPTNLIPLEDVYHYYYTGVTNGIDLGGRAEARVINDILVVFLGKKSSRSKKHSWCPKDVGELKFNTPDDLIDFLRFQTSEC</sequence>
<dbReference type="Proteomes" id="UP001230268">
    <property type="component" value="Unassembled WGS sequence"/>
</dbReference>
<organism evidence="2 3">
    <name type="scientific">Babesia gibsoni</name>
    <dbReference type="NCBI Taxonomy" id="33632"/>
    <lineage>
        <taxon>Eukaryota</taxon>
        <taxon>Sar</taxon>
        <taxon>Alveolata</taxon>
        <taxon>Apicomplexa</taxon>
        <taxon>Aconoidasida</taxon>
        <taxon>Piroplasmida</taxon>
        <taxon>Babesiidae</taxon>
        <taxon>Babesia</taxon>
    </lineage>
</organism>
<evidence type="ECO:0000313" key="3">
    <source>
        <dbReference type="Proteomes" id="UP001230268"/>
    </source>
</evidence>
<protein>
    <submittedName>
        <fullName evidence="2">Uncharacterized protein</fullName>
    </submittedName>
</protein>
<reference evidence="2" key="1">
    <citation type="submission" date="2023-08" db="EMBL/GenBank/DDBJ databases">
        <title>Draft sequence of the Babesia gibsoni genome.</title>
        <authorList>
            <person name="Yamagishi J.Y."/>
            <person name="Xuan X.X."/>
        </authorList>
    </citation>
    <scope>NUCLEOTIDE SEQUENCE</scope>
    <source>
        <strain evidence="2">Azabu</strain>
    </source>
</reference>
<dbReference type="AlphaFoldDB" id="A0AAD8PFS2"/>
<dbReference type="GO" id="GO:0005737">
    <property type="term" value="C:cytoplasm"/>
    <property type="evidence" value="ECO:0007669"/>
    <property type="project" value="TreeGrafter"/>
</dbReference>
<comment type="caution">
    <text evidence="2">The sequence shown here is derived from an EMBL/GenBank/DDBJ whole genome shotgun (WGS) entry which is preliminary data.</text>
</comment>
<dbReference type="Pfam" id="PF07065">
    <property type="entry name" value="D123"/>
    <property type="match status" value="1"/>
</dbReference>
<dbReference type="InterPro" id="IPR009772">
    <property type="entry name" value="CDC123"/>
</dbReference>
<gene>
    <name evidence="2" type="ORF">BgAZ_103900</name>
</gene>